<reference evidence="2 3" key="1">
    <citation type="submission" date="2019-10" db="EMBL/GenBank/DDBJ databases">
        <title>Prolixibacter strains distinguished by the presence of nitrate reductase genes were adept at nitrate-dependent anaerobic corrosion of metallic iron and carbon steel.</title>
        <authorList>
            <person name="Iino T."/>
            <person name="Shono N."/>
            <person name="Ito K."/>
            <person name="Nakamura R."/>
            <person name="Sueoka K."/>
            <person name="Harayama S."/>
            <person name="Ohkuma M."/>
        </authorList>
    </citation>
    <scope>NUCLEOTIDE SEQUENCE [LARGE SCALE GENOMIC DNA]</scope>
    <source>
        <strain evidence="2 3">MIC1-1</strain>
    </source>
</reference>
<organism evidence="2 3">
    <name type="scientific">Prolixibacter denitrificans</name>
    <dbReference type="NCBI Taxonomy" id="1541063"/>
    <lineage>
        <taxon>Bacteria</taxon>
        <taxon>Pseudomonadati</taxon>
        <taxon>Bacteroidota</taxon>
        <taxon>Bacteroidia</taxon>
        <taxon>Marinilabiliales</taxon>
        <taxon>Prolixibacteraceae</taxon>
        <taxon>Prolixibacter</taxon>
    </lineage>
</organism>
<comment type="caution">
    <text evidence="2">The sequence shown here is derived from an EMBL/GenBank/DDBJ whole genome shotgun (WGS) entry which is preliminary data.</text>
</comment>
<dbReference type="Proteomes" id="UP000396862">
    <property type="component" value="Unassembled WGS sequence"/>
</dbReference>
<protein>
    <submittedName>
        <fullName evidence="2">Uncharacterized protein</fullName>
    </submittedName>
</protein>
<name>A0ABQ0ZNT3_9BACT</name>
<feature type="region of interest" description="Disordered" evidence="1">
    <location>
        <begin position="28"/>
        <end position="53"/>
    </location>
</feature>
<dbReference type="EMBL" id="BLAU01000001">
    <property type="protein sequence ID" value="GET23041.1"/>
    <property type="molecule type" value="Genomic_DNA"/>
</dbReference>
<accession>A0ABQ0ZNT3</accession>
<sequence length="53" mass="5949">MLRSQAHLQVAQANAKTKTCKRACLPKRTTDRKNAAKKKDKLTGKINNETPIE</sequence>
<evidence type="ECO:0000313" key="3">
    <source>
        <dbReference type="Proteomes" id="UP000396862"/>
    </source>
</evidence>
<proteinExistence type="predicted"/>
<evidence type="ECO:0000256" key="1">
    <source>
        <dbReference type="SAM" id="MobiDB-lite"/>
    </source>
</evidence>
<evidence type="ECO:0000313" key="2">
    <source>
        <dbReference type="EMBL" id="GET23041.1"/>
    </source>
</evidence>
<gene>
    <name evidence="2" type="ORF">JCM18694_32870</name>
</gene>
<keyword evidence="3" id="KW-1185">Reference proteome</keyword>